<sequence length="193" mass="22275">VLLLLEYYPRVQAAPASLETAVTKHNIGCHEFVSSHHDFILFRTLYDEDQDFDFAIETRYTTFYPTVLKMALKLDYFVPNVYIQQAKCGWHKARSVRSPSWSQVGQHRGTIFWKYSDLDWVEHLKNYTHVSHWRAASPDHIPPRTGALPSNRTLDRIATILQDNEPAADVYQLATVLLGYTTGFLGFILILFV</sequence>
<feature type="non-terminal residue" evidence="2">
    <location>
        <position position="1"/>
    </location>
</feature>
<organism evidence="2 3">
    <name type="scientific">Setomelanomma holmii</name>
    <dbReference type="NCBI Taxonomy" id="210430"/>
    <lineage>
        <taxon>Eukaryota</taxon>
        <taxon>Fungi</taxon>
        <taxon>Dikarya</taxon>
        <taxon>Ascomycota</taxon>
        <taxon>Pezizomycotina</taxon>
        <taxon>Dothideomycetes</taxon>
        <taxon>Pleosporomycetidae</taxon>
        <taxon>Pleosporales</taxon>
        <taxon>Pleosporineae</taxon>
        <taxon>Phaeosphaeriaceae</taxon>
        <taxon>Setomelanomma</taxon>
    </lineage>
</organism>
<keyword evidence="1" id="KW-0472">Membrane</keyword>
<comment type="caution">
    <text evidence="2">The sequence shown here is derived from an EMBL/GenBank/DDBJ whole genome shotgun (WGS) entry which is preliminary data.</text>
</comment>
<name>A0A9P4H885_9PLEO</name>
<reference evidence="2" key="1">
    <citation type="journal article" date="2020" name="Stud. Mycol.">
        <title>101 Dothideomycetes genomes: a test case for predicting lifestyles and emergence of pathogens.</title>
        <authorList>
            <person name="Haridas S."/>
            <person name="Albert R."/>
            <person name="Binder M."/>
            <person name="Bloem J."/>
            <person name="Labutti K."/>
            <person name="Salamov A."/>
            <person name="Andreopoulos B."/>
            <person name="Baker S."/>
            <person name="Barry K."/>
            <person name="Bills G."/>
            <person name="Bluhm B."/>
            <person name="Cannon C."/>
            <person name="Castanera R."/>
            <person name="Culley D."/>
            <person name="Daum C."/>
            <person name="Ezra D."/>
            <person name="Gonzalez J."/>
            <person name="Henrissat B."/>
            <person name="Kuo A."/>
            <person name="Liang C."/>
            <person name="Lipzen A."/>
            <person name="Lutzoni F."/>
            <person name="Magnuson J."/>
            <person name="Mondo S."/>
            <person name="Nolan M."/>
            <person name="Ohm R."/>
            <person name="Pangilinan J."/>
            <person name="Park H.-J."/>
            <person name="Ramirez L."/>
            <person name="Alfaro M."/>
            <person name="Sun H."/>
            <person name="Tritt A."/>
            <person name="Yoshinaga Y."/>
            <person name="Zwiers L.-H."/>
            <person name="Turgeon B."/>
            <person name="Goodwin S."/>
            <person name="Spatafora J."/>
            <person name="Crous P."/>
            <person name="Grigoriev I."/>
        </authorList>
    </citation>
    <scope>NUCLEOTIDE SEQUENCE</scope>
    <source>
        <strain evidence="2">CBS 110217</strain>
    </source>
</reference>
<evidence type="ECO:0000256" key="1">
    <source>
        <dbReference type="SAM" id="Phobius"/>
    </source>
</evidence>
<dbReference type="AlphaFoldDB" id="A0A9P4H885"/>
<dbReference type="EMBL" id="ML978212">
    <property type="protein sequence ID" value="KAF2028446.1"/>
    <property type="molecule type" value="Genomic_DNA"/>
</dbReference>
<proteinExistence type="predicted"/>
<feature type="non-terminal residue" evidence="2">
    <location>
        <position position="193"/>
    </location>
</feature>
<evidence type="ECO:0000313" key="2">
    <source>
        <dbReference type="EMBL" id="KAF2028446.1"/>
    </source>
</evidence>
<keyword evidence="1" id="KW-1133">Transmembrane helix</keyword>
<accession>A0A9P4H885</accession>
<evidence type="ECO:0000313" key="3">
    <source>
        <dbReference type="Proteomes" id="UP000799777"/>
    </source>
</evidence>
<keyword evidence="3" id="KW-1185">Reference proteome</keyword>
<dbReference type="OrthoDB" id="3676331at2759"/>
<dbReference type="Proteomes" id="UP000799777">
    <property type="component" value="Unassembled WGS sequence"/>
</dbReference>
<gene>
    <name evidence="2" type="ORF">EK21DRAFT_20294</name>
</gene>
<keyword evidence="1" id="KW-0812">Transmembrane</keyword>
<feature type="transmembrane region" description="Helical" evidence="1">
    <location>
        <begin position="170"/>
        <end position="192"/>
    </location>
</feature>
<protein>
    <submittedName>
        <fullName evidence="2">Uncharacterized protein</fullName>
    </submittedName>
</protein>